<evidence type="ECO:0000313" key="2">
    <source>
        <dbReference type="EMBL" id="MDT3467321.1"/>
    </source>
</evidence>
<organism evidence="2 3">
    <name type="scientific">Stenotrophomonas maltophilia</name>
    <name type="common">Pseudomonas maltophilia</name>
    <name type="synonym">Xanthomonas maltophilia</name>
    <dbReference type="NCBI Taxonomy" id="40324"/>
    <lineage>
        <taxon>Bacteria</taxon>
        <taxon>Pseudomonadati</taxon>
        <taxon>Pseudomonadota</taxon>
        <taxon>Gammaproteobacteria</taxon>
        <taxon>Lysobacterales</taxon>
        <taxon>Lysobacteraceae</taxon>
        <taxon>Stenotrophomonas</taxon>
        <taxon>Stenotrophomonas maltophilia group</taxon>
    </lineage>
</organism>
<accession>A0AAJ2J9D9</accession>
<dbReference type="EMBL" id="JAVSKO010000002">
    <property type="protein sequence ID" value="MDT3467321.1"/>
    <property type="molecule type" value="Genomic_DNA"/>
</dbReference>
<comment type="caution">
    <text evidence="2">The sequence shown here is derived from an EMBL/GenBank/DDBJ whole genome shotgun (WGS) entry which is preliminary data.</text>
</comment>
<dbReference type="RefSeq" id="WP_224119314.1">
    <property type="nucleotide sequence ID" value="NZ_CBCPIZ010000007.1"/>
</dbReference>
<evidence type="ECO:0000313" key="3">
    <source>
        <dbReference type="Proteomes" id="UP001251948"/>
    </source>
</evidence>
<protein>
    <submittedName>
        <fullName evidence="2">Uncharacterized protein</fullName>
    </submittedName>
</protein>
<sequence>MDEHDLTRKRPTHAERIEYGGEQNVAGRRTAQLRHALGDEDKVSATKKWDVRETADRLEAAFRRAGDQRDNIVNLSRWKSIGAAAPIFAEAFCRAHKNSRETSRSSSANNMVSGLGQYLAATRVEINGPDDVPMDLGESFLTYLKGKDATHPITLAVQTQRHYYGTFKKVVLALHEMDPCWQVIRIPTKPFAGLPRKSNPKELDRAAWANVMKAAVEECISTMDEVWPLLDRVHSAIAKKSKGDAVSLSDPAEAIAQILANFDGHFPRQAEVRQLPGVGKISESEYFRLRRLAHPIGGDLIPFFLVLAMHSGFNEQPLRTLTLDGISEHYPLGRKRTVIKSSKHRAGESDQGAPQRAAFPASDHPLAPERLIRFVIAWTRRIRDYADGELANDFFLHAVSEGGRHKRRGMLIDSYSCRTDDVNTRVTGYITLFCKRRGLKYSGSRANRLAFSEVVDGLTDGDAFELRAMLGHRLLSTGQDSYQTTTMQRRQKEQMAGAMAAQERWVTSNGNIDTRSTRSDREHTAATQGFCCADPFQSPQPGQRPGKLCTSYGACPACPLAVADSNEAYALARFLQLQELYEEARAELGSEIWRRKFENAYLAIRDSWIPAVSTNANRQAAAMIMLTSLPTLE</sequence>
<name>A0AAJ2J9D9_STEMA</name>
<dbReference type="Proteomes" id="UP001251948">
    <property type="component" value="Unassembled WGS sequence"/>
</dbReference>
<dbReference type="AlphaFoldDB" id="A0AAJ2J9D9"/>
<gene>
    <name evidence="2" type="ORF">ROV92_04800</name>
</gene>
<reference evidence="2" key="1">
    <citation type="submission" date="2023-07" db="EMBL/GenBank/DDBJ databases">
        <title>Comparative genomics of clinical Stenotrophomonas maltophilia isolates reveals regions of diversity which correlate with colonization and persistence in vivo.</title>
        <authorList>
            <person name="Mcdaniel M.S."/>
            <person name="Swords W.E."/>
            <person name="Sumpter N.A."/>
            <person name="Lindgren N.R."/>
            <person name="Billiot C.E."/>
        </authorList>
    </citation>
    <scope>NUCLEOTIDE SEQUENCE</scope>
    <source>
        <strain evidence="2">Ism4</strain>
    </source>
</reference>
<proteinExistence type="predicted"/>
<feature type="compositionally biased region" description="Basic and acidic residues" evidence="1">
    <location>
        <begin position="1"/>
        <end position="19"/>
    </location>
</feature>
<feature type="region of interest" description="Disordered" evidence="1">
    <location>
        <begin position="1"/>
        <end position="28"/>
    </location>
</feature>
<evidence type="ECO:0000256" key="1">
    <source>
        <dbReference type="SAM" id="MobiDB-lite"/>
    </source>
</evidence>